<protein>
    <submittedName>
        <fullName evidence="7">DUF300-domain-containing protein</fullName>
    </submittedName>
</protein>
<evidence type="ECO:0000256" key="6">
    <source>
        <dbReference type="SAM" id="Phobius"/>
    </source>
</evidence>
<evidence type="ECO:0000256" key="3">
    <source>
        <dbReference type="ARBA" id="ARBA00022989"/>
    </source>
</evidence>
<feature type="region of interest" description="Disordered" evidence="5">
    <location>
        <begin position="438"/>
        <end position="512"/>
    </location>
</feature>
<feature type="compositionally biased region" description="Low complexity" evidence="5">
    <location>
        <begin position="584"/>
        <end position="598"/>
    </location>
</feature>
<feature type="region of interest" description="Disordered" evidence="5">
    <location>
        <begin position="562"/>
        <end position="624"/>
    </location>
</feature>
<feature type="transmembrane region" description="Helical" evidence="6">
    <location>
        <begin position="86"/>
        <end position="104"/>
    </location>
</feature>
<dbReference type="Pfam" id="PF03619">
    <property type="entry name" value="Solute_trans_a"/>
    <property type="match status" value="1"/>
</dbReference>
<dbReference type="PANTHER" id="PTHR23423">
    <property type="entry name" value="ORGANIC SOLUTE TRANSPORTER-RELATED"/>
    <property type="match status" value="1"/>
</dbReference>
<dbReference type="STRING" id="1450535.A0A317WTT7"/>
<keyword evidence="3 6" id="KW-1133">Transmembrane helix</keyword>
<evidence type="ECO:0000256" key="5">
    <source>
        <dbReference type="SAM" id="MobiDB-lite"/>
    </source>
</evidence>
<comment type="subcellular location">
    <subcellularLocation>
        <location evidence="1">Membrane</location>
        <topology evidence="1">Multi-pass membrane protein</topology>
    </subcellularLocation>
</comment>
<dbReference type="InterPro" id="IPR005178">
    <property type="entry name" value="Ostalpha/TMEM184C"/>
</dbReference>
<dbReference type="EMBL" id="MSFK01000011">
    <property type="protein sequence ID" value="PWY89505.1"/>
    <property type="molecule type" value="Genomic_DNA"/>
</dbReference>
<evidence type="ECO:0000256" key="4">
    <source>
        <dbReference type="ARBA" id="ARBA00023136"/>
    </source>
</evidence>
<keyword evidence="8" id="KW-1185">Reference proteome</keyword>
<feature type="region of interest" description="Disordered" evidence="5">
    <location>
        <begin position="364"/>
        <end position="396"/>
    </location>
</feature>
<proteinExistence type="predicted"/>
<feature type="transmembrane region" description="Helical" evidence="6">
    <location>
        <begin position="186"/>
        <end position="207"/>
    </location>
</feature>
<sequence length="624" mass="70374">MEGTSSFGGTGSSLAKAVVIVAGVSALVASLLSLLSIWLQTKNYRKPLLQRYVVRILLMVPIYAVSSWSSIVSLRAAMWLDPIRDVYEAFTIYTFFQLLINFLGGERALIIMTHGRPPVQHAWPMNHILPKVDISDPQTFLAVKRGILQYTWLKPILAIASIVMKATDTYQEGYLGLTSGYLWTGIVYNVSVTISLYSLAMFWVCLHNDLAPFRPVPKFLCVKLIIFASYWQGFFLSILQWLGALSNGVAGYTPDNLAAAIQDSLICFEMPIFAITHWYAFSWHDYADSSISAARLPVKYALRDSFGIRDLIEDTKMTLRGENYEYRLFDSGDHIIPHAESNSRVRRVMHGMRYERGGKAKYWIPKPGEANSRTPLLSGSEGSSRDRRSSMLSRFRSHSDIDETTLDEDDERLFTNARALEFGDWNYPVILANEVPEDQRQAHHRRSPQPQVSGAVKRSRRHRKSRATNGGGTSRSEGSSHSPRKEHSIGPRAVRQETSSSISHGSHRSQLVDLVVEDQKAEEAEREHTQKAFGSTWLEPEQRHFQYVSASISRKLNGTRVTFQSRRPSGEPVDERPSYLQDNAGASGEGAEPASQSGRENDDEAATRQNWTYGELEEDNVWDR</sequence>
<organism evidence="7 8">
    <name type="scientific">Aspergillus sclerotioniger CBS 115572</name>
    <dbReference type="NCBI Taxonomy" id="1450535"/>
    <lineage>
        <taxon>Eukaryota</taxon>
        <taxon>Fungi</taxon>
        <taxon>Dikarya</taxon>
        <taxon>Ascomycota</taxon>
        <taxon>Pezizomycotina</taxon>
        <taxon>Eurotiomycetes</taxon>
        <taxon>Eurotiomycetidae</taxon>
        <taxon>Eurotiales</taxon>
        <taxon>Aspergillaceae</taxon>
        <taxon>Aspergillus</taxon>
        <taxon>Aspergillus subgen. Circumdati</taxon>
    </lineage>
</organism>
<dbReference type="GeneID" id="37113649"/>
<dbReference type="Proteomes" id="UP000246702">
    <property type="component" value="Unassembled WGS sequence"/>
</dbReference>
<feature type="compositionally biased region" description="Acidic residues" evidence="5">
    <location>
        <begin position="615"/>
        <end position="624"/>
    </location>
</feature>
<evidence type="ECO:0000313" key="7">
    <source>
        <dbReference type="EMBL" id="PWY89505.1"/>
    </source>
</evidence>
<evidence type="ECO:0000256" key="1">
    <source>
        <dbReference type="ARBA" id="ARBA00004141"/>
    </source>
</evidence>
<feature type="transmembrane region" description="Helical" evidence="6">
    <location>
        <begin position="147"/>
        <end position="166"/>
    </location>
</feature>
<evidence type="ECO:0000256" key="2">
    <source>
        <dbReference type="ARBA" id="ARBA00022692"/>
    </source>
</evidence>
<accession>A0A317WTT7</accession>
<comment type="caution">
    <text evidence="7">The sequence shown here is derived from an EMBL/GenBank/DDBJ whole genome shotgun (WGS) entry which is preliminary data.</text>
</comment>
<feature type="transmembrane region" description="Helical" evidence="6">
    <location>
        <begin position="219"/>
        <end position="242"/>
    </location>
</feature>
<keyword evidence="2 6" id="KW-0812">Transmembrane</keyword>
<feature type="compositionally biased region" description="Basic residues" evidence="5">
    <location>
        <begin position="457"/>
        <end position="466"/>
    </location>
</feature>
<evidence type="ECO:0000313" key="8">
    <source>
        <dbReference type="Proteomes" id="UP000246702"/>
    </source>
</evidence>
<dbReference type="GO" id="GO:0016020">
    <property type="term" value="C:membrane"/>
    <property type="evidence" value="ECO:0007669"/>
    <property type="project" value="UniProtKB-SubCell"/>
</dbReference>
<dbReference type="AlphaFoldDB" id="A0A317WTT7"/>
<feature type="transmembrane region" description="Helical" evidence="6">
    <location>
        <begin position="52"/>
        <end position="74"/>
    </location>
</feature>
<reference evidence="7 8" key="1">
    <citation type="submission" date="2016-12" db="EMBL/GenBank/DDBJ databases">
        <title>The genomes of Aspergillus section Nigri reveals drivers in fungal speciation.</title>
        <authorList>
            <consortium name="DOE Joint Genome Institute"/>
            <person name="Vesth T.C."/>
            <person name="Nybo J."/>
            <person name="Theobald S."/>
            <person name="Brandl J."/>
            <person name="Frisvad J.C."/>
            <person name="Nielsen K.F."/>
            <person name="Lyhne E.K."/>
            <person name="Kogle M.E."/>
            <person name="Kuo A."/>
            <person name="Riley R."/>
            <person name="Clum A."/>
            <person name="Nolan M."/>
            <person name="Lipzen A."/>
            <person name="Salamov A."/>
            <person name="Henrissat B."/>
            <person name="Wiebenga A."/>
            <person name="De Vries R.P."/>
            <person name="Grigoriev I.V."/>
            <person name="Mortensen U.H."/>
            <person name="Andersen M.R."/>
            <person name="Baker S.E."/>
        </authorList>
    </citation>
    <scope>NUCLEOTIDE SEQUENCE [LARGE SCALE GENOMIC DNA]</scope>
    <source>
        <strain evidence="7 8">CBS 115572</strain>
    </source>
</reference>
<dbReference type="SMART" id="SM01417">
    <property type="entry name" value="Solute_trans_a"/>
    <property type="match status" value="1"/>
</dbReference>
<keyword evidence="4 6" id="KW-0472">Membrane</keyword>
<gene>
    <name evidence="7" type="ORF">BO94DRAFT_534280</name>
</gene>
<dbReference type="OrthoDB" id="5348404at2759"/>
<name>A0A317WTT7_9EURO</name>
<feature type="transmembrane region" description="Helical" evidence="6">
    <location>
        <begin position="17"/>
        <end position="40"/>
    </location>
</feature>
<dbReference type="RefSeq" id="XP_025468416.1">
    <property type="nucleotide sequence ID" value="XM_025611506.1"/>
</dbReference>